<dbReference type="AlphaFoldDB" id="A0A6A4YPI1"/>
<sequence length="309" mass="34845">MSTPHEKRFDHVELTEAFTDAVVAMHEVVNNAAHRQDLNNIDMDYAQGKIRAFEASYTAMQAKTIEFQQAQITWAATQAAIQARVDALPPRITLNVRGRFFATSKTTLLRVETSYFYSLLSSGLWCPDGPDNSYFLDLNPQHFDRILEFLHSGVFSLDGLTGYEQQLLQANLDYLQLRPLSPMLPVLSCLPNWDDQDRAAPHAPTWAWDPAYCAAGLTLLHANQTLSSSTHTTVWQACLGDTPVDRSFHVRITQTGDFSVGLTTRQSFDMDGLNTLGFFYRFSTNRLVRHSVLGRERRAATDVTWHVGD</sequence>
<evidence type="ECO:0000259" key="1">
    <source>
        <dbReference type="PROSITE" id="PS50097"/>
    </source>
</evidence>
<dbReference type="CDD" id="cd18316">
    <property type="entry name" value="BTB_POZ_KCTD-like"/>
    <property type="match status" value="1"/>
</dbReference>
<dbReference type="GO" id="GO:0051260">
    <property type="term" value="P:protein homooligomerization"/>
    <property type="evidence" value="ECO:0007669"/>
    <property type="project" value="InterPro"/>
</dbReference>
<dbReference type="InterPro" id="IPR003131">
    <property type="entry name" value="T1-type_BTB"/>
</dbReference>
<gene>
    <name evidence="2" type="ORF">As57867_011458</name>
</gene>
<dbReference type="EMBL" id="VJMH01005286">
    <property type="protein sequence ID" value="KAF0697847.1"/>
    <property type="molecule type" value="Genomic_DNA"/>
</dbReference>
<dbReference type="Gene3D" id="3.30.710.10">
    <property type="entry name" value="Potassium Channel Kv1.1, Chain A"/>
    <property type="match status" value="1"/>
</dbReference>
<dbReference type="Pfam" id="PF02214">
    <property type="entry name" value="BTB_2"/>
    <property type="match status" value="1"/>
</dbReference>
<dbReference type="InterPro" id="IPR000210">
    <property type="entry name" value="BTB/POZ_dom"/>
</dbReference>
<dbReference type="SUPFAM" id="SSF54695">
    <property type="entry name" value="POZ domain"/>
    <property type="match status" value="1"/>
</dbReference>
<reference evidence="2" key="1">
    <citation type="submission" date="2019-06" db="EMBL/GenBank/DDBJ databases">
        <title>Genomics analysis of Aphanomyces spp. identifies a new class of oomycete effector associated with host adaptation.</title>
        <authorList>
            <person name="Gaulin E."/>
        </authorList>
    </citation>
    <scope>NUCLEOTIDE SEQUENCE</scope>
    <source>
        <strain evidence="2">CBS 578.67</strain>
    </source>
</reference>
<dbReference type="InterPro" id="IPR043136">
    <property type="entry name" value="B30.2/SPRY_sf"/>
</dbReference>
<protein>
    <recommendedName>
        <fullName evidence="1">BTB domain-containing protein</fullName>
    </recommendedName>
</protein>
<dbReference type="InterPro" id="IPR011333">
    <property type="entry name" value="SKP1/BTB/POZ_sf"/>
</dbReference>
<dbReference type="OrthoDB" id="66888at2759"/>
<feature type="domain" description="BTB" evidence="1">
    <location>
        <begin position="90"/>
        <end position="159"/>
    </location>
</feature>
<organism evidence="2">
    <name type="scientific">Aphanomyces stellatus</name>
    <dbReference type="NCBI Taxonomy" id="120398"/>
    <lineage>
        <taxon>Eukaryota</taxon>
        <taxon>Sar</taxon>
        <taxon>Stramenopiles</taxon>
        <taxon>Oomycota</taxon>
        <taxon>Saprolegniomycetes</taxon>
        <taxon>Saprolegniales</taxon>
        <taxon>Verrucalvaceae</taxon>
        <taxon>Aphanomyces</taxon>
    </lineage>
</organism>
<proteinExistence type="predicted"/>
<name>A0A6A4YPI1_9STRA</name>
<dbReference type="Gene3D" id="2.60.120.920">
    <property type="match status" value="1"/>
</dbReference>
<feature type="non-terminal residue" evidence="2">
    <location>
        <position position="309"/>
    </location>
</feature>
<accession>A0A6A4YPI1</accession>
<evidence type="ECO:0000313" key="2">
    <source>
        <dbReference type="EMBL" id="KAF0697847.1"/>
    </source>
</evidence>
<comment type="caution">
    <text evidence="2">The sequence shown here is derived from an EMBL/GenBank/DDBJ whole genome shotgun (WGS) entry which is preliminary data.</text>
</comment>
<dbReference type="PROSITE" id="PS50097">
    <property type="entry name" value="BTB"/>
    <property type="match status" value="1"/>
</dbReference>